<dbReference type="FunFam" id="3.40.640.10:FF:000009">
    <property type="entry name" value="Cystathionine gamma-synthase homolog"/>
    <property type="match status" value="1"/>
</dbReference>
<evidence type="ECO:0000256" key="3">
    <source>
        <dbReference type="ARBA" id="ARBA00022898"/>
    </source>
</evidence>
<comment type="cofactor">
    <cofactor evidence="1 9">
        <name>pyridoxal 5'-phosphate</name>
        <dbReference type="ChEBI" id="CHEBI:597326"/>
    </cofactor>
</comment>
<dbReference type="InterPro" id="IPR015424">
    <property type="entry name" value="PyrdxlP-dep_Trfase"/>
</dbReference>
<evidence type="ECO:0000256" key="4">
    <source>
        <dbReference type="ARBA" id="ARBA00051441"/>
    </source>
</evidence>
<feature type="modified residue" description="N6-(pyridoxal phosphate)lysine" evidence="8">
    <location>
        <position position="201"/>
    </location>
</feature>
<sequence>MTSPGGFNTRAIHAGQEPDPATGAVIPPLHLTTTYKQDGVGGLRGGYEYSRSANPTRTALQEALAALEHGTRGMAFASGLAAEDTVLRTVCEPGSHIVLGGDAYGGTFRLISGVASRWGVEHTPADLNDLDALRSVLRPTTRIIWCETPTNPMLNIADIARLAELAHEHGALLVVDNTFASPYLQQPLTLGADVVVHSTTKYLGGHSDVVGGALVTTDAELGERLAYHQNAMGAVAGPFDAWLVLRGIKTLGVRMDRHQANAARIAEFLLDHPDVGTVRYPGLPDHPGHEIAARQMSGFGGMLSFRLTGGEEQALKVCERARLFTLAESLGGVESLIEHPGRMTHASAAGSPLEVPSDLVRLSVGIEDVDDLLADLEQAMG</sequence>
<evidence type="ECO:0000256" key="9">
    <source>
        <dbReference type="RuleBase" id="RU362118"/>
    </source>
</evidence>
<dbReference type="GO" id="GO:0005737">
    <property type="term" value="C:cytoplasm"/>
    <property type="evidence" value="ECO:0007669"/>
    <property type="project" value="TreeGrafter"/>
</dbReference>
<dbReference type="CDD" id="cd00614">
    <property type="entry name" value="CGS_like"/>
    <property type="match status" value="1"/>
</dbReference>
<evidence type="ECO:0000256" key="6">
    <source>
        <dbReference type="ARBA" id="ARBA00068008"/>
    </source>
</evidence>
<dbReference type="PIRSF" id="PIRSF001434">
    <property type="entry name" value="CGS"/>
    <property type="match status" value="1"/>
</dbReference>
<name>A0A6J4HGP9_9ACTN</name>
<dbReference type="InterPro" id="IPR000277">
    <property type="entry name" value="Cys/Met-Metab_PyrdxlP-dep_enz"/>
</dbReference>
<dbReference type="Pfam" id="PF01053">
    <property type="entry name" value="Cys_Met_Meta_PP"/>
    <property type="match status" value="1"/>
</dbReference>
<evidence type="ECO:0000256" key="8">
    <source>
        <dbReference type="PIRSR" id="PIRSR001434-2"/>
    </source>
</evidence>
<dbReference type="AlphaFoldDB" id="A0A6J4HGP9"/>
<dbReference type="Gene3D" id="3.90.1150.10">
    <property type="entry name" value="Aspartate Aminotransferase, domain 1"/>
    <property type="match status" value="1"/>
</dbReference>
<evidence type="ECO:0000256" key="2">
    <source>
        <dbReference type="ARBA" id="ARBA00009077"/>
    </source>
</evidence>
<evidence type="ECO:0000256" key="10">
    <source>
        <dbReference type="SAM" id="MobiDB-lite"/>
    </source>
</evidence>
<dbReference type="PANTHER" id="PTHR11808">
    <property type="entry name" value="TRANS-SULFURATION ENZYME FAMILY MEMBER"/>
    <property type="match status" value="1"/>
</dbReference>
<gene>
    <name evidence="11" type="ORF">AVDCRST_MAG52-602</name>
</gene>
<dbReference type="EMBL" id="CADCTN010000034">
    <property type="protein sequence ID" value="CAA9220891.1"/>
    <property type="molecule type" value="Genomic_DNA"/>
</dbReference>
<accession>A0A6J4HGP9</accession>
<keyword evidence="11" id="KW-0456">Lyase</keyword>
<reference evidence="11" key="1">
    <citation type="submission" date="2020-02" db="EMBL/GenBank/DDBJ databases">
        <authorList>
            <person name="Meier V. D."/>
        </authorList>
    </citation>
    <scope>NUCLEOTIDE SEQUENCE</scope>
    <source>
        <strain evidence="11">AVDCRST_MAG52</strain>
    </source>
</reference>
<dbReference type="NCBIfam" id="NF005871">
    <property type="entry name" value="PRK07811.1"/>
    <property type="match status" value="1"/>
</dbReference>
<dbReference type="PANTHER" id="PTHR11808:SF15">
    <property type="entry name" value="CYSTATHIONINE GAMMA-LYASE"/>
    <property type="match status" value="1"/>
</dbReference>
<dbReference type="GO" id="GO:0019346">
    <property type="term" value="P:transsulfuration"/>
    <property type="evidence" value="ECO:0007669"/>
    <property type="project" value="InterPro"/>
</dbReference>
<comment type="similarity">
    <text evidence="2 9">Belongs to the trans-sulfuration enzymes family.</text>
</comment>
<evidence type="ECO:0000313" key="11">
    <source>
        <dbReference type="EMBL" id="CAA9220891.1"/>
    </source>
</evidence>
<dbReference type="GO" id="GO:0019343">
    <property type="term" value="P:cysteine biosynthetic process via cystathionine"/>
    <property type="evidence" value="ECO:0007669"/>
    <property type="project" value="TreeGrafter"/>
</dbReference>
<feature type="region of interest" description="Disordered" evidence="10">
    <location>
        <begin position="1"/>
        <end position="21"/>
    </location>
</feature>
<dbReference type="GO" id="GO:0003962">
    <property type="term" value="F:cystathionine gamma-synthase activity"/>
    <property type="evidence" value="ECO:0007669"/>
    <property type="project" value="UniProtKB-EC"/>
</dbReference>
<comment type="catalytic activity">
    <reaction evidence="4">
        <text>O-succinyl-L-homoserine + L-cysteine = L,L-cystathionine + succinate + H(+)</text>
        <dbReference type="Rhea" id="RHEA:20397"/>
        <dbReference type="ChEBI" id="CHEBI:15378"/>
        <dbReference type="ChEBI" id="CHEBI:30031"/>
        <dbReference type="ChEBI" id="CHEBI:35235"/>
        <dbReference type="ChEBI" id="CHEBI:57661"/>
        <dbReference type="ChEBI" id="CHEBI:58161"/>
        <dbReference type="EC" id="2.5.1.48"/>
    </reaction>
</comment>
<dbReference type="InterPro" id="IPR015422">
    <property type="entry name" value="PyrdxlP-dep_Trfase_small"/>
</dbReference>
<dbReference type="FunFam" id="3.90.1150.10:FF:000008">
    <property type="entry name" value="Cystathionine gamma-synthase"/>
    <property type="match status" value="1"/>
</dbReference>
<dbReference type="EC" id="2.5.1.48" evidence="5"/>
<dbReference type="Gene3D" id="3.40.640.10">
    <property type="entry name" value="Type I PLP-dependent aspartate aminotransferase-like (Major domain)"/>
    <property type="match status" value="1"/>
</dbReference>
<keyword evidence="3 8" id="KW-0663">Pyridoxal phosphate</keyword>
<proteinExistence type="inferred from homology"/>
<evidence type="ECO:0000256" key="7">
    <source>
        <dbReference type="ARBA" id="ARBA00083849"/>
    </source>
</evidence>
<organism evidence="11">
    <name type="scientific">uncultured Blastococcus sp</name>
    <dbReference type="NCBI Taxonomy" id="217144"/>
    <lineage>
        <taxon>Bacteria</taxon>
        <taxon>Bacillati</taxon>
        <taxon>Actinomycetota</taxon>
        <taxon>Actinomycetes</taxon>
        <taxon>Geodermatophilales</taxon>
        <taxon>Geodermatophilaceae</taxon>
        <taxon>Blastococcus</taxon>
        <taxon>environmental samples</taxon>
    </lineage>
</organism>
<protein>
    <recommendedName>
        <fullName evidence="6">Cystathionine gamma-synthase</fullName>
        <ecNumber evidence="5">2.5.1.48</ecNumber>
    </recommendedName>
    <alternativeName>
        <fullName evidence="7">O-succinylhomoserine (thiol)-lyase</fullName>
    </alternativeName>
</protein>
<dbReference type="GO" id="GO:0030170">
    <property type="term" value="F:pyridoxal phosphate binding"/>
    <property type="evidence" value="ECO:0007669"/>
    <property type="project" value="InterPro"/>
</dbReference>
<evidence type="ECO:0000256" key="1">
    <source>
        <dbReference type="ARBA" id="ARBA00001933"/>
    </source>
</evidence>
<dbReference type="InterPro" id="IPR054542">
    <property type="entry name" value="Cys_met_metab_PP"/>
</dbReference>
<evidence type="ECO:0000256" key="5">
    <source>
        <dbReference type="ARBA" id="ARBA00066530"/>
    </source>
</evidence>
<dbReference type="SUPFAM" id="SSF53383">
    <property type="entry name" value="PLP-dependent transferases"/>
    <property type="match status" value="1"/>
</dbReference>
<dbReference type="PROSITE" id="PS00868">
    <property type="entry name" value="CYS_MET_METAB_PP"/>
    <property type="match status" value="1"/>
</dbReference>
<dbReference type="GO" id="GO:0004123">
    <property type="term" value="F:cystathionine gamma-lyase activity"/>
    <property type="evidence" value="ECO:0007669"/>
    <property type="project" value="TreeGrafter"/>
</dbReference>
<dbReference type="InterPro" id="IPR015421">
    <property type="entry name" value="PyrdxlP-dep_Trfase_major"/>
</dbReference>